<dbReference type="EMBL" id="BIMR01000141">
    <property type="protein sequence ID" value="GCE76879.1"/>
    <property type="molecule type" value="Genomic_DNA"/>
</dbReference>
<keyword evidence="2" id="KW-1185">Reference proteome</keyword>
<organism evidence="1 2">
    <name type="scientific">Cellulomonas biazotea</name>
    <dbReference type="NCBI Taxonomy" id="1709"/>
    <lineage>
        <taxon>Bacteria</taxon>
        <taxon>Bacillati</taxon>
        <taxon>Actinomycetota</taxon>
        <taxon>Actinomycetes</taxon>
        <taxon>Micrococcales</taxon>
        <taxon>Cellulomonadaceae</taxon>
        <taxon>Cellulomonas</taxon>
    </lineage>
</organism>
<dbReference type="Proteomes" id="UP000289954">
    <property type="component" value="Unassembled WGS sequence"/>
</dbReference>
<dbReference type="Pfam" id="PF07751">
    <property type="entry name" value="Abi_2"/>
    <property type="match status" value="1"/>
</dbReference>
<evidence type="ECO:0000313" key="2">
    <source>
        <dbReference type="Proteomes" id="UP000289954"/>
    </source>
</evidence>
<proteinExistence type="predicted"/>
<dbReference type="RefSeq" id="WP_130781482.1">
    <property type="nucleotide sequence ID" value="NZ_BIMR01000141.1"/>
</dbReference>
<gene>
    <name evidence="1" type="ORF">CBZ_19350</name>
</gene>
<protein>
    <submittedName>
        <fullName evidence="1">Abi family protein</fullName>
    </submittedName>
</protein>
<dbReference type="AlphaFoldDB" id="A0A402DRW0"/>
<sequence length="326" mass="36632">MVAYSKPYLTFDEQVDRLEQRGLDLDRGFALDALERIGYYRLSAYWYPYRIPDTSASAALGSPVRSDRVRPGTTLEQVVSLYDFDRRLKLLLMDAIERVEVAVRVQLAHTLGAADAFAHRDAERFAPRFSKPRPGRGGTSAHGEWIGKLSLAQSRSKEDFVAHFTAKYGGDLPIWVAVEVIDFGMTSTLYEYTRTPDRNAIAARHGVVDQNGVGNGAALANWMRVLNLARNTCAHHSRLWNRNFVDQIAPSRVGGMPALRHLSDLSARDQARVYPALAITRYLMDSVALDSSWQRRLVTHLDSFPADSVVSHADMGLPPEWRRYLA</sequence>
<evidence type="ECO:0000313" key="1">
    <source>
        <dbReference type="EMBL" id="GCE76879.1"/>
    </source>
</evidence>
<name>A0A402DRW0_9CELL</name>
<dbReference type="OrthoDB" id="5363652at2"/>
<comment type="caution">
    <text evidence="1">The sequence shown here is derived from an EMBL/GenBank/DDBJ whole genome shotgun (WGS) entry which is preliminary data.</text>
</comment>
<reference evidence="1 2" key="1">
    <citation type="submission" date="2019-01" db="EMBL/GenBank/DDBJ databases">
        <title>Draft genome sequence of Cellulomonas takizawaensis strain TKZ-21.</title>
        <authorList>
            <person name="Yamamura H."/>
            <person name="Hayashi T."/>
            <person name="Hamada M."/>
            <person name="Serisawa Y."/>
            <person name="Matsuyama K."/>
            <person name="Nakagawa Y."/>
            <person name="Otoguro M."/>
            <person name="Yanagida F."/>
            <person name="Hayakawa M."/>
        </authorList>
    </citation>
    <scope>NUCLEOTIDE SEQUENCE [LARGE SCALE GENOMIC DNA]</scope>
    <source>
        <strain evidence="1 2">NBRC12680</strain>
    </source>
</reference>
<accession>A0A402DRW0</accession>
<dbReference type="InterPro" id="IPR011664">
    <property type="entry name" value="Abi_system_AbiD/AbiF-like"/>
</dbReference>